<comment type="caution">
    <text evidence="3">The sequence shown here is derived from an EMBL/GenBank/DDBJ whole genome shotgun (WGS) entry which is preliminary data.</text>
</comment>
<keyword evidence="1" id="KW-0472">Membrane</keyword>
<sequence length="122" mass="13033">MEVAIIVPLIVFASIVLIVGTPFYFHHRNRRVIYEAIKTSVEKTGEADPKLIAAITTDAIGPNADLRRGLLLVSLGAALAVIGALSEADMIGAPLWTVGLLPGLPGLAYIVFHFFVPREATV</sequence>
<dbReference type="EMBL" id="PJCH01000005">
    <property type="protein sequence ID" value="PQA88082.1"/>
    <property type="molecule type" value="Genomic_DNA"/>
</dbReference>
<dbReference type="Proteomes" id="UP000239504">
    <property type="component" value="Unassembled WGS sequence"/>
</dbReference>
<evidence type="ECO:0000313" key="4">
    <source>
        <dbReference type="Proteomes" id="UP000239504"/>
    </source>
</evidence>
<dbReference type="AlphaFoldDB" id="A0A2S7K6G3"/>
<proteinExistence type="predicted"/>
<feature type="transmembrane region" description="Helical" evidence="1">
    <location>
        <begin position="94"/>
        <end position="116"/>
    </location>
</feature>
<gene>
    <name evidence="3" type="ORF">CW354_07080</name>
</gene>
<evidence type="ECO:0000256" key="1">
    <source>
        <dbReference type="SAM" id="Phobius"/>
    </source>
</evidence>
<dbReference type="RefSeq" id="WP_104829327.1">
    <property type="nucleotide sequence ID" value="NZ_PJCH01000005.1"/>
</dbReference>
<feature type="transmembrane region" description="Helical" evidence="1">
    <location>
        <begin position="6"/>
        <end position="25"/>
    </location>
</feature>
<feature type="domain" description="DUF6249" evidence="2">
    <location>
        <begin position="5"/>
        <end position="114"/>
    </location>
</feature>
<feature type="transmembrane region" description="Helical" evidence="1">
    <location>
        <begin position="70"/>
        <end position="88"/>
    </location>
</feature>
<keyword evidence="4" id="KW-1185">Reference proteome</keyword>
<dbReference type="Pfam" id="PF19762">
    <property type="entry name" value="DUF6249"/>
    <property type="match status" value="1"/>
</dbReference>
<protein>
    <recommendedName>
        <fullName evidence="2">DUF6249 domain-containing protein</fullName>
    </recommendedName>
</protein>
<dbReference type="InterPro" id="IPR046216">
    <property type="entry name" value="DUF6249"/>
</dbReference>
<evidence type="ECO:0000313" key="3">
    <source>
        <dbReference type="EMBL" id="PQA88082.1"/>
    </source>
</evidence>
<organism evidence="3 4">
    <name type="scientific">Hyphococcus luteus</name>
    <dbReference type="NCBI Taxonomy" id="2058213"/>
    <lineage>
        <taxon>Bacteria</taxon>
        <taxon>Pseudomonadati</taxon>
        <taxon>Pseudomonadota</taxon>
        <taxon>Alphaproteobacteria</taxon>
        <taxon>Parvularculales</taxon>
        <taxon>Parvularculaceae</taxon>
        <taxon>Hyphococcus</taxon>
    </lineage>
</organism>
<name>A0A2S7K6G3_9PROT</name>
<evidence type="ECO:0000259" key="2">
    <source>
        <dbReference type="Pfam" id="PF19762"/>
    </source>
</evidence>
<reference evidence="3 4" key="1">
    <citation type="submission" date="2017-12" db="EMBL/GenBank/DDBJ databases">
        <authorList>
            <person name="Hurst M.R.H."/>
        </authorList>
    </citation>
    <scope>NUCLEOTIDE SEQUENCE [LARGE SCALE GENOMIC DNA]</scope>
    <source>
        <strain evidence="3 4">SY-3-19</strain>
    </source>
</reference>
<dbReference type="OrthoDB" id="5737184at2"/>
<accession>A0A2S7K6G3</accession>
<keyword evidence="1" id="KW-1133">Transmembrane helix</keyword>
<keyword evidence="1" id="KW-0812">Transmembrane</keyword>